<dbReference type="PANTHER" id="PTHR47718">
    <property type="entry name" value="OS01G0519700 PROTEIN"/>
    <property type="match status" value="1"/>
</dbReference>
<evidence type="ECO:0000313" key="2">
    <source>
        <dbReference type="EMBL" id="GAA0187087.1"/>
    </source>
</evidence>
<dbReference type="AlphaFoldDB" id="A0AAV3S0S2"/>
<gene>
    <name evidence="2" type="ORF">LIER_34375</name>
</gene>
<comment type="caution">
    <text evidence="2">The sequence shown here is derived from an EMBL/GenBank/DDBJ whole genome shotgun (WGS) entry which is preliminary data.</text>
</comment>
<keyword evidence="3" id="KW-1185">Reference proteome</keyword>
<protein>
    <recommendedName>
        <fullName evidence="1">MULE transposase domain-containing protein</fullName>
    </recommendedName>
</protein>
<name>A0AAV3S0S2_LITER</name>
<proteinExistence type="predicted"/>
<dbReference type="PANTHER" id="PTHR47718:SF3">
    <property type="entry name" value="PROTEIN FAR1-RELATED SEQUENCE 5-LIKE"/>
    <property type="match status" value="1"/>
</dbReference>
<dbReference type="EMBL" id="BAABME010014343">
    <property type="protein sequence ID" value="GAA0187087.1"/>
    <property type="molecule type" value="Genomic_DNA"/>
</dbReference>
<dbReference type="Pfam" id="PF10551">
    <property type="entry name" value="MULE"/>
    <property type="match status" value="1"/>
</dbReference>
<organism evidence="2 3">
    <name type="scientific">Lithospermum erythrorhizon</name>
    <name type="common">Purple gromwell</name>
    <name type="synonym">Lithospermum officinale var. erythrorhizon</name>
    <dbReference type="NCBI Taxonomy" id="34254"/>
    <lineage>
        <taxon>Eukaryota</taxon>
        <taxon>Viridiplantae</taxon>
        <taxon>Streptophyta</taxon>
        <taxon>Embryophyta</taxon>
        <taxon>Tracheophyta</taxon>
        <taxon>Spermatophyta</taxon>
        <taxon>Magnoliopsida</taxon>
        <taxon>eudicotyledons</taxon>
        <taxon>Gunneridae</taxon>
        <taxon>Pentapetalae</taxon>
        <taxon>asterids</taxon>
        <taxon>lamiids</taxon>
        <taxon>Boraginales</taxon>
        <taxon>Boraginaceae</taxon>
        <taxon>Boraginoideae</taxon>
        <taxon>Lithospermeae</taxon>
        <taxon>Lithospermum</taxon>
    </lineage>
</organism>
<reference evidence="2 3" key="1">
    <citation type="submission" date="2024-01" db="EMBL/GenBank/DDBJ databases">
        <title>The complete chloroplast genome sequence of Lithospermum erythrorhizon: insights into the phylogenetic relationship among Boraginaceae species and the maternal lineages of purple gromwells.</title>
        <authorList>
            <person name="Okada T."/>
            <person name="Watanabe K."/>
        </authorList>
    </citation>
    <scope>NUCLEOTIDE SEQUENCE [LARGE SCALE GENOMIC DNA]</scope>
</reference>
<sequence length="124" mass="14324">MANSLTFTVTYCFLSTEKEETFIWALKNLRSFFVSVLPTAIVTARELGLINAVGLIFPESKHMLCRRHIDMAIKSKALKHSGGSEAFGKSFVWHWNEAISSYVEDIWNLKWLKMEKDYAKNQLF</sequence>
<evidence type="ECO:0000313" key="3">
    <source>
        <dbReference type="Proteomes" id="UP001454036"/>
    </source>
</evidence>
<accession>A0AAV3S0S2</accession>
<dbReference type="InterPro" id="IPR018289">
    <property type="entry name" value="MULE_transposase_dom"/>
</dbReference>
<feature type="domain" description="MULE transposase" evidence="1">
    <location>
        <begin position="5"/>
        <end position="69"/>
    </location>
</feature>
<evidence type="ECO:0000259" key="1">
    <source>
        <dbReference type="Pfam" id="PF10551"/>
    </source>
</evidence>
<dbReference type="Proteomes" id="UP001454036">
    <property type="component" value="Unassembled WGS sequence"/>
</dbReference>